<dbReference type="PANTHER" id="PTHR43481">
    <property type="entry name" value="FRUCTOSE-1-PHOSPHATE PHOSPHATASE"/>
    <property type="match status" value="1"/>
</dbReference>
<dbReference type="Gene3D" id="1.10.150.240">
    <property type="entry name" value="Putative phosphatase, domain 2"/>
    <property type="match status" value="1"/>
</dbReference>
<evidence type="ECO:0008006" key="4">
    <source>
        <dbReference type="Google" id="ProtNLM"/>
    </source>
</evidence>
<comment type="similarity">
    <text evidence="1">Belongs to the HAD-like hydrolase superfamily. CbbY/CbbZ/Gph/YieH family.</text>
</comment>
<dbReference type="EMBL" id="BAEN01000076">
    <property type="protein sequence ID" value="GAC16479.1"/>
    <property type="molecule type" value="Genomic_DNA"/>
</dbReference>
<comment type="caution">
    <text evidence="2">The sequence shown here is derived from an EMBL/GenBank/DDBJ whole genome shotgun (WGS) entry which is preliminary data.</text>
</comment>
<dbReference type="InterPro" id="IPR006439">
    <property type="entry name" value="HAD-SF_hydro_IA"/>
</dbReference>
<dbReference type="AlphaFoldDB" id="K6X794"/>
<dbReference type="InterPro" id="IPR023198">
    <property type="entry name" value="PGP-like_dom2"/>
</dbReference>
<dbReference type="Pfam" id="PF13419">
    <property type="entry name" value="HAD_2"/>
    <property type="match status" value="1"/>
</dbReference>
<dbReference type="RefSeq" id="WP_008846281.1">
    <property type="nucleotide sequence ID" value="NZ_BAEN01000076.1"/>
</dbReference>
<dbReference type="SUPFAM" id="SSF56784">
    <property type="entry name" value="HAD-like"/>
    <property type="match status" value="1"/>
</dbReference>
<dbReference type="SFLD" id="SFLDG01135">
    <property type="entry name" value="C1.5.6:_HAD__Beta-PGM__Phospha"/>
    <property type="match status" value="1"/>
</dbReference>
<dbReference type="OrthoDB" id="9800058at2"/>
<dbReference type="SFLD" id="SFLDS00003">
    <property type="entry name" value="Haloacid_Dehalogenase"/>
    <property type="match status" value="1"/>
</dbReference>
<dbReference type="GO" id="GO:0050308">
    <property type="term" value="F:sugar-phosphatase activity"/>
    <property type="evidence" value="ECO:0007669"/>
    <property type="project" value="TreeGrafter"/>
</dbReference>
<dbReference type="InterPro" id="IPR010976">
    <property type="entry name" value="B-phosphoglucomutase_hydrolase"/>
</dbReference>
<dbReference type="NCBIfam" id="TIGR02009">
    <property type="entry name" value="PGMB-YQAB-SF"/>
    <property type="match status" value="1"/>
</dbReference>
<reference evidence="2 3" key="1">
    <citation type="journal article" date="2017" name="Antonie Van Leeuwenhoek">
        <title>Rhizobium rhizosphaerae sp. nov., a novel species isolated from rice rhizosphere.</title>
        <authorList>
            <person name="Zhao J.J."/>
            <person name="Zhang J."/>
            <person name="Zhang R.J."/>
            <person name="Zhang C.W."/>
            <person name="Yin H.Q."/>
            <person name="Zhang X.X."/>
        </authorList>
    </citation>
    <scope>NUCLEOTIDE SEQUENCE [LARGE SCALE GENOMIC DNA]</scope>
    <source>
        <strain evidence="2 3">E3</strain>
    </source>
</reference>
<dbReference type="NCBIfam" id="TIGR01509">
    <property type="entry name" value="HAD-SF-IA-v3"/>
    <property type="match status" value="1"/>
</dbReference>
<dbReference type="SFLD" id="SFLDG01129">
    <property type="entry name" value="C1.5:_HAD__Beta-PGM__Phosphata"/>
    <property type="match status" value="1"/>
</dbReference>
<keyword evidence="3" id="KW-1185">Reference proteome</keyword>
<dbReference type="PANTHER" id="PTHR43481:SF4">
    <property type="entry name" value="GLYCEROL-1-PHOSPHATE PHOSPHOHYDROLASE 1-RELATED"/>
    <property type="match status" value="1"/>
</dbReference>
<dbReference type="Proteomes" id="UP000006334">
    <property type="component" value="Unassembled WGS sequence"/>
</dbReference>
<dbReference type="InterPro" id="IPR051806">
    <property type="entry name" value="HAD-like_SPP"/>
</dbReference>
<dbReference type="InterPro" id="IPR041492">
    <property type="entry name" value="HAD_2"/>
</dbReference>
<proteinExistence type="inferred from homology"/>
<dbReference type="InterPro" id="IPR023214">
    <property type="entry name" value="HAD_sf"/>
</dbReference>
<dbReference type="CDD" id="cd07505">
    <property type="entry name" value="HAD_BPGM-like"/>
    <property type="match status" value="1"/>
</dbReference>
<dbReference type="PRINTS" id="PR00413">
    <property type="entry name" value="HADHALOGNASE"/>
</dbReference>
<dbReference type="InterPro" id="IPR036412">
    <property type="entry name" value="HAD-like_sf"/>
</dbReference>
<dbReference type="STRING" id="1127673.GLIP_3868"/>
<accession>K6X794</accession>
<dbReference type="eggNOG" id="COG0637">
    <property type="taxonomic scope" value="Bacteria"/>
</dbReference>
<sequence>MPDLSAYDGIIFDMDGTLVDSMGVHIDAWEIVCQEFNYPFDRQYMHGLGGVPTKRTVEMLNELHGNTHQPELVAERKRQIFVAMNHIPELIAETMAVFNRYRPIMPIGIGTGAERPNAEHLLTHHGLLERLDALVTASDVTHGKPHPETFLMVAQKMGVEPSKCIVFEDTTIGAQAAQSAGMDCILVNDGKIQI</sequence>
<evidence type="ECO:0000313" key="2">
    <source>
        <dbReference type="EMBL" id="GAC16479.1"/>
    </source>
</evidence>
<gene>
    <name evidence="2" type="ORF">GLIP_3868</name>
</gene>
<organism evidence="2 3">
    <name type="scientific">Aliiglaciecola lipolytica E3</name>
    <dbReference type="NCBI Taxonomy" id="1127673"/>
    <lineage>
        <taxon>Bacteria</taxon>
        <taxon>Pseudomonadati</taxon>
        <taxon>Pseudomonadota</taxon>
        <taxon>Gammaproteobacteria</taxon>
        <taxon>Alteromonadales</taxon>
        <taxon>Alteromonadaceae</taxon>
        <taxon>Aliiglaciecola</taxon>
    </lineage>
</organism>
<name>K6X794_9ALTE</name>
<dbReference type="Gene3D" id="3.40.50.1000">
    <property type="entry name" value="HAD superfamily/HAD-like"/>
    <property type="match status" value="1"/>
</dbReference>
<evidence type="ECO:0000256" key="1">
    <source>
        <dbReference type="ARBA" id="ARBA00006171"/>
    </source>
</evidence>
<protein>
    <recommendedName>
        <fullName evidence="4">Beta-phosphoglucomutase family hydrolase</fullName>
    </recommendedName>
</protein>
<evidence type="ECO:0000313" key="3">
    <source>
        <dbReference type="Proteomes" id="UP000006334"/>
    </source>
</evidence>